<dbReference type="Gene3D" id="3.40.50.300">
    <property type="entry name" value="P-loop containing nucleotide triphosphate hydrolases"/>
    <property type="match status" value="1"/>
</dbReference>
<dbReference type="InterPro" id="IPR027417">
    <property type="entry name" value="P-loop_NTPase"/>
</dbReference>
<dbReference type="EMBL" id="NJET01000037">
    <property type="protein sequence ID" value="PHH64063.1"/>
    <property type="molecule type" value="Genomic_DNA"/>
</dbReference>
<organism evidence="3 4">
    <name type="scientific">Ophiocordyceps australis</name>
    <dbReference type="NCBI Taxonomy" id="1399860"/>
    <lineage>
        <taxon>Eukaryota</taxon>
        <taxon>Fungi</taxon>
        <taxon>Dikarya</taxon>
        <taxon>Ascomycota</taxon>
        <taxon>Pezizomycotina</taxon>
        <taxon>Sordariomycetes</taxon>
        <taxon>Hypocreomycetidae</taxon>
        <taxon>Hypocreales</taxon>
        <taxon>Ophiocordycipitaceae</taxon>
        <taxon>Ophiocordyceps</taxon>
    </lineage>
</organism>
<comment type="pathway">
    <text evidence="1">tRNA modification; 5-methoxycarbonylmethyl-2-thiouridine-tRNA biosynthesis.</text>
</comment>
<dbReference type="OrthoDB" id="9995306at2759"/>
<evidence type="ECO:0000256" key="2">
    <source>
        <dbReference type="ARBA" id="ARBA00008837"/>
    </source>
</evidence>
<dbReference type="GO" id="GO:0033588">
    <property type="term" value="C:elongator holoenzyme complex"/>
    <property type="evidence" value="ECO:0007669"/>
    <property type="project" value="InterPro"/>
</dbReference>
<dbReference type="Proteomes" id="UP000226192">
    <property type="component" value="Unassembled WGS sequence"/>
</dbReference>
<protein>
    <recommendedName>
        <fullName evidence="5">Elongator complex protein 6</fullName>
    </recommendedName>
</protein>
<name>A0A2C5Y8W6_9HYPO</name>
<accession>A0A2C5Y8W6</accession>
<dbReference type="PANTHER" id="PTHR16184">
    <property type="entry name" value="ELONGATOR COMPLEX PROTEIN 6"/>
    <property type="match status" value="1"/>
</dbReference>
<dbReference type="UniPathway" id="UPA00988"/>
<evidence type="ECO:0008006" key="5">
    <source>
        <dbReference type="Google" id="ProtNLM"/>
    </source>
</evidence>
<dbReference type="InterPro" id="IPR018627">
    <property type="entry name" value="ELP6"/>
</dbReference>
<evidence type="ECO:0000313" key="4">
    <source>
        <dbReference type="Proteomes" id="UP000226192"/>
    </source>
</evidence>
<comment type="similarity">
    <text evidence="2">Belongs to the ELP6 family.</text>
</comment>
<proteinExistence type="inferred from homology"/>
<dbReference type="STRING" id="1399860.A0A2C5Y8W6"/>
<comment type="caution">
    <text evidence="3">The sequence shown here is derived from an EMBL/GenBank/DDBJ whole genome shotgun (WGS) entry which is preliminary data.</text>
</comment>
<sequence>MSAPRIPPLLEPYLAPLPRGALVLLTSVLGARANWLVVRFIYALLRRHVDDEGQRQGDHDETPGVVLLSFMRDEAFWHDAASKMSLDLNLLARRGAFVFVPGLTGLFAPTAPSGSDALSSLVAAVDAALAQLGASRPILILDQPDVLLAARGDAMTARHLHDTLLTLRERFHAALIVLSADHPLIHSRATSLERHHAALALSLAHAAHTVVALRPLDTGAAADVSGVLRLSTRLDHLDYAYDGQLQHHGLHKSLQQALPNAEFLYHVAGDATVRVFERGA</sequence>
<reference evidence="3 4" key="1">
    <citation type="submission" date="2017-06" db="EMBL/GenBank/DDBJ databases">
        <title>Ant-infecting Ophiocordyceps genomes reveal a high diversity of potential behavioral manipulation genes and a possible major role for enterotoxins.</title>
        <authorList>
            <person name="De Bekker C."/>
            <person name="Evans H.C."/>
            <person name="Brachmann A."/>
            <person name="Hughes D.P."/>
        </authorList>
    </citation>
    <scope>NUCLEOTIDE SEQUENCE [LARGE SCALE GENOMIC DNA]</scope>
    <source>
        <strain evidence="3 4">Map64</strain>
    </source>
</reference>
<gene>
    <name evidence="3" type="ORF">CDD81_5056</name>
</gene>
<evidence type="ECO:0000256" key="1">
    <source>
        <dbReference type="ARBA" id="ARBA00005043"/>
    </source>
</evidence>
<dbReference type="AlphaFoldDB" id="A0A2C5Y8W6"/>
<dbReference type="PANTHER" id="PTHR16184:SF6">
    <property type="entry name" value="ELONGATOR COMPLEX PROTEIN 6"/>
    <property type="match status" value="1"/>
</dbReference>
<evidence type="ECO:0000313" key="3">
    <source>
        <dbReference type="EMBL" id="PHH64063.1"/>
    </source>
</evidence>
<dbReference type="GO" id="GO:0002098">
    <property type="term" value="P:tRNA wobble uridine modification"/>
    <property type="evidence" value="ECO:0007669"/>
    <property type="project" value="InterPro"/>
</dbReference>
<keyword evidence="4" id="KW-1185">Reference proteome</keyword>